<evidence type="ECO:0000313" key="2">
    <source>
        <dbReference type="Proteomes" id="UP001065593"/>
    </source>
</evidence>
<accession>A0ABQ5NJB6</accession>
<gene>
    <name evidence="1" type="ORF">LYSBPC_15940</name>
</gene>
<comment type="caution">
    <text evidence="1">The sequence shown here is derived from an EMBL/GenBank/DDBJ whole genome shotgun (WGS) entry which is preliminary data.</text>
</comment>
<protein>
    <recommendedName>
        <fullName evidence="3">ABC transporter ATP-binding protein</fullName>
    </recommendedName>
</protein>
<sequence length="129" mass="14636">MKKKEEGKLIIIASHLLDNLEKYAARIFLFKEGKLIDVNAIVDGFSESTLTTVRVKNMPEPVQSAFQSRYPAIQVQTLVNGMTLLTLEQKDTATLSELTTYLADCQLHEFSFGKVTLNDLYAMYYHEVV</sequence>
<evidence type="ECO:0008006" key="3">
    <source>
        <dbReference type="Google" id="ProtNLM"/>
    </source>
</evidence>
<organism evidence="1 2">
    <name type="scientific">Lysinibacillus piscis</name>
    <dbReference type="NCBI Taxonomy" id="2518931"/>
    <lineage>
        <taxon>Bacteria</taxon>
        <taxon>Bacillati</taxon>
        <taxon>Bacillota</taxon>
        <taxon>Bacilli</taxon>
        <taxon>Bacillales</taxon>
        <taxon>Bacillaceae</taxon>
        <taxon>Lysinibacillus</taxon>
    </lineage>
</organism>
<dbReference type="RefSeq" id="WP_264988232.1">
    <property type="nucleotide sequence ID" value="NZ_BRZA01000002.1"/>
</dbReference>
<proteinExistence type="predicted"/>
<keyword evidence="2" id="KW-1185">Reference proteome</keyword>
<dbReference type="EMBL" id="BRZA01000002">
    <property type="protein sequence ID" value="GLC88467.1"/>
    <property type="molecule type" value="Genomic_DNA"/>
</dbReference>
<reference evidence="1" key="1">
    <citation type="submission" date="2022-08" db="EMBL/GenBank/DDBJ databases">
        <title>Draft genome sequence of Lysinibacillus sp. strain KH24.</title>
        <authorList>
            <person name="Kanbe H."/>
            <person name="Itoh H."/>
        </authorList>
    </citation>
    <scope>NUCLEOTIDE SEQUENCE</scope>
    <source>
        <strain evidence="1">KH24</strain>
    </source>
</reference>
<dbReference type="Proteomes" id="UP001065593">
    <property type="component" value="Unassembled WGS sequence"/>
</dbReference>
<name>A0ABQ5NJB6_9BACI</name>
<evidence type="ECO:0000313" key="1">
    <source>
        <dbReference type="EMBL" id="GLC88467.1"/>
    </source>
</evidence>